<dbReference type="PRINTS" id="PR00038">
    <property type="entry name" value="HTHLUXR"/>
</dbReference>
<dbReference type="PROSITE" id="PS50043">
    <property type="entry name" value="HTH_LUXR_2"/>
    <property type="match status" value="1"/>
</dbReference>
<dbReference type="SUPFAM" id="SSF46894">
    <property type="entry name" value="C-terminal effector domain of the bipartite response regulators"/>
    <property type="match status" value="1"/>
</dbReference>
<dbReference type="CDD" id="cd06170">
    <property type="entry name" value="LuxR_C_like"/>
    <property type="match status" value="1"/>
</dbReference>
<gene>
    <name evidence="6" type="ORF">SAMN02745130_01216</name>
</gene>
<dbReference type="PANTHER" id="PTHR43214:SF42">
    <property type="entry name" value="TRANSCRIPTIONAL REGULATORY PROTEIN DESR"/>
    <property type="match status" value="1"/>
</dbReference>
<dbReference type="GO" id="GO:0003677">
    <property type="term" value="F:DNA binding"/>
    <property type="evidence" value="ECO:0007669"/>
    <property type="project" value="UniProtKB-KW"/>
</dbReference>
<evidence type="ECO:0000259" key="4">
    <source>
        <dbReference type="PROSITE" id="PS50043"/>
    </source>
</evidence>
<dbReference type="Gene3D" id="1.10.10.10">
    <property type="entry name" value="Winged helix-like DNA-binding domain superfamily/Winged helix DNA-binding domain"/>
    <property type="match status" value="1"/>
</dbReference>
<evidence type="ECO:0000256" key="2">
    <source>
        <dbReference type="ARBA" id="ARBA00023125"/>
    </source>
</evidence>
<dbReference type="PANTHER" id="PTHR43214">
    <property type="entry name" value="TWO-COMPONENT RESPONSE REGULATOR"/>
    <property type="match status" value="1"/>
</dbReference>
<organism evidence="6 7">
    <name type="scientific">Thiothrix eikelboomii</name>
    <dbReference type="NCBI Taxonomy" id="92487"/>
    <lineage>
        <taxon>Bacteria</taxon>
        <taxon>Pseudomonadati</taxon>
        <taxon>Pseudomonadota</taxon>
        <taxon>Gammaproteobacteria</taxon>
        <taxon>Thiotrichales</taxon>
        <taxon>Thiotrichaceae</taxon>
        <taxon>Thiothrix</taxon>
    </lineage>
</organism>
<dbReference type="InterPro" id="IPR011006">
    <property type="entry name" value="CheY-like_superfamily"/>
</dbReference>
<dbReference type="Gene3D" id="3.40.50.2300">
    <property type="match status" value="1"/>
</dbReference>
<keyword evidence="7" id="KW-1185">Reference proteome</keyword>
<dbReference type="InterPro" id="IPR016032">
    <property type="entry name" value="Sig_transdc_resp-reg_C-effctor"/>
</dbReference>
<dbReference type="OrthoDB" id="9796655at2"/>
<dbReference type="SUPFAM" id="SSF52172">
    <property type="entry name" value="CheY-like"/>
    <property type="match status" value="1"/>
</dbReference>
<dbReference type="STRING" id="92487.SAMN02745130_01216"/>
<protein>
    <submittedName>
        <fullName evidence="6">DNA-binding response regulator, NarL/FixJ family, contains REC and HTH domains</fullName>
    </submittedName>
</protein>
<accession>A0A1T4W7Y3</accession>
<dbReference type="PROSITE" id="PS50110">
    <property type="entry name" value="RESPONSE_REGULATORY"/>
    <property type="match status" value="1"/>
</dbReference>
<dbReference type="Pfam" id="PF00196">
    <property type="entry name" value="GerE"/>
    <property type="match status" value="1"/>
</dbReference>
<dbReference type="InterPro" id="IPR001789">
    <property type="entry name" value="Sig_transdc_resp-reg_receiver"/>
</dbReference>
<dbReference type="Proteomes" id="UP000190460">
    <property type="component" value="Unassembled WGS sequence"/>
</dbReference>
<dbReference type="RefSeq" id="WP_159448587.1">
    <property type="nucleotide sequence ID" value="NZ_FUYB01000004.1"/>
</dbReference>
<evidence type="ECO:0000313" key="6">
    <source>
        <dbReference type="EMBL" id="SKA73402.1"/>
    </source>
</evidence>
<reference evidence="6 7" key="1">
    <citation type="submission" date="2017-02" db="EMBL/GenBank/DDBJ databases">
        <authorList>
            <person name="Peterson S.W."/>
        </authorList>
    </citation>
    <scope>NUCLEOTIDE SEQUENCE [LARGE SCALE GENOMIC DNA]</scope>
    <source>
        <strain evidence="6 7">ATCC 49788</strain>
    </source>
</reference>
<feature type="modified residue" description="4-aspartylphosphate" evidence="3">
    <location>
        <position position="62"/>
    </location>
</feature>
<dbReference type="CDD" id="cd17535">
    <property type="entry name" value="REC_NarL-like"/>
    <property type="match status" value="1"/>
</dbReference>
<dbReference type="InterPro" id="IPR039420">
    <property type="entry name" value="WalR-like"/>
</dbReference>
<proteinExistence type="predicted"/>
<dbReference type="SMART" id="SM00448">
    <property type="entry name" value="REC"/>
    <property type="match status" value="1"/>
</dbReference>
<dbReference type="GO" id="GO:0000160">
    <property type="term" value="P:phosphorelay signal transduction system"/>
    <property type="evidence" value="ECO:0007669"/>
    <property type="project" value="InterPro"/>
</dbReference>
<dbReference type="Pfam" id="PF00072">
    <property type="entry name" value="Response_reg"/>
    <property type="match status" value="1"/>
</dbReference>
<keyword evidence="2 6" id="KW-0238">DNA-binding</keyword>
<name>A0A1T4W7Y3_9GAMM</name>
<evidence type="ECO:0000256" key="1">
    <source>
        <dbReference type="ARBA" id="ARBA00022553"/>
    </source>
</evidence>
<keyword evidence="1 3" id="KW-0597">Phosphoprotein</keyword>
<dbReference type="EMBL" id="FUYB01000004">
    <property type="protein sequence ID" value="SKA73402.1"/>
    <property type="molecule type" value="Genomic_DNA"/>
</dbReference>
<feature type="domain" description="Response regulatory" evidence="5">
    <location>
        <begin position="5"/>
        <end position="127"/>
    </location>
</feature>
<sequence>MQPRKILLADDHSLMRDAIQQLLSRSFAQLVFEFSSNFVQTAHCLTEWQEHADSQTAVIILDLRMPGMNGLDSVQTLLDLASPHPVIIYSELASSVTYHQLIHMGVFAVAYKSNDADELLNYVRTALDTANNQADAPLLPVDVVYSKQRLQPTQNELSPPNNIELTSRQLDMLRALHAGLPNKMIAREYGLALGTVKNHLFILYERLGVKSRSEALSKTREWFL</sequence>
<dbReference type="InterPro" id="IPR000792">
    <property type="entry name" value="Tscrpt_reg_LuxR_C"/>
</dbReference>
<dbReference type="SMART" id="SM00421">
    <property type="entry name" value="HTH_LUXR"/>
    <property type="match status" value="1"/>
</dbReference>
<evidence type="ECO:0000259" key="5">
    <source>
        <dbReference type="PROSITE" id="PS50110"/>
    </source>
</evidence>
<dbReference type="InterPro" id="IPR058245">
    <property type="entry name" value="NreC/VraR/RcsB-like_REC"/>
</dbReference>
<feature type="domain" description="HTH luxR-type" evidence="4">
    <location>
        <begin position="158"/>
        <end position="223"/>
    </location>
</feature>
<evidence type="ECO:0000313" key="7">
    <source>
        <dbReference type="Proteomes" id="UP000190460"/>
    </source>
</evidence>
<dbReference type="AlphaFoldDB" id="A0A1T4W7Y3"/>
<evidence type="ECO:0000256" key="3">
    <source>
        <dbReference type="PROSITE-ProRule" id="PRU00169"/>
    </source>
</evidence>
<dbReference type="InterPro" id="IPR036388">
    <property type="entry name" value="WH-like_DNA-bd_sf"/>
</dbReference>
<dbReference type="GO" id="GO:0006355">
    <property type="term" value="P:regulation of DNA-templated transcription"/>
    <property type="evidence" value="ECO:0007669"/>
    <property type="project" value="InterPro"/>
</dbReference>